<keyword evidence="5" id="KW-1015">Disulfide bond</keyword>
<name>A0A521DBU8_SACCC</name>
<keyword evidence="9" id="KW-1185">Reference proteome</keyword>
<dbReference type="RefSeq" id="WP_142533495.1">
    <property type="nucleotide sequence ID" value="NZ_FXTB01000005.1"/>
</dbReference>
<keyword evidence="4 5" id="KW-0326">Glycosidase</keyword>
<dbReference type="GO" id="GO:0005975">
    <property type="term" value="P:carbohydrate metabolic process"/>
    <property type="evidence" value="ECO:0007669"/>
    <property type="project" value="InterPro"/>
</dbReference>
<dbReference type="Gene3D" id="3.20.20.70">
    <property type="entry name" value="Aldolase class I"/>
    <property type="match status" value="1"/>
</dbReference>
<proteinExistence type="inferred from homology"/>
<dbReference type="CDD" id="cd14792">
    <property type="entry name" value="GH27"/>
    <property type="match status" value="1"/>
</dbReference>
<dbReference type="Pfam" id="PF16499">
    <property type="entry name" value="Melibiase_2"/>
    <property type="match status" value="1"/>
</dbReference>
<evidence type="ECO:0000313" key="8">
    <source>
        <dbReference type="EMBL" id="SMO69085.1"/>
    </source>
</evidence>
<sequence>MSRLLIITAFGLLLMCTTEAQIKRKNNTRSNIKMESIQEPEVQIKPKAPLMGWASWNNYRVNITEEIIKSQADAMISTGLADVGYSHINIDDGFFGGRDEHGNLLVHRERFPGGMKALAEYIHAKGLKAGIYSDAGINTCASYWDKDTIGVGMGLYGHDWQDLNLFLNEWGYDFIKVDWCGGEWLGLDEQVRYTEIGNIIKAIKPNAGYNICRWEFPGKWVTQVADSWRISGDIDNTFQSILHIIDLNADLWMYCSRGRYNDMDMLQVGRGMSYEEDKAHFSMWAIMHSPLLLGNDLTNMSDETIGIITNEEIIALNQSEFVYQARRLVDHGDLEVWAKPLVSTMSGQVAVALLNRSDKSDKITFNLESIGLDASKGYTMKDLWSKKIYLPATAETISMQVPGHGVVVLRFKGEAIPFNVFQYKDKE</sequence>
<dbReference type="PANTHER" id="PTHR11452">
    <property type="entry name" value="ALPHA-GALACTOSIDASE/ALPHA-N-ACETYLGALACTOSAMINIDASE"/>
    <property type="match status" value="1"/>
</dbReference>
<gene>
    <name evidence="8" type="ORF">SAMN06265379_10531</name>
</gene>
<keyword evidence="3 5" id="KW-0378">Hydrolase</keyword>
<evidence type="ECO:0000313" key="9">
    <source>
        <dbReference type="Proteomes" id="UP000319040"/>
    </source>
</evidence>
<dbReference type="InterPro" id="IPR041233">
    <property type="entry name" value="Melibiase_C"/>
</dbReference>
<dbReference type="PRINTS" id="PR00740">
    <property type="entry name" value="GLHYDRLASE27"/>
</dbReference>
<comment type="catalytic activity">
    <reaction evidence="5">
        <text>Hydrolysis of terminal, non-reducing alpha-D-galactose residues in alpha-D-galactosides, including galactose oligosaccharides, galactomannans and galactolipids.</text>
        <dbReference type="EC" id="3.2.1.22"/>
    </reaction>
</comment>
<feature type="chain" id="PRO_5021979223" description="Alpha-galactosidase" evidence="6">
    <location>
        <begin position="21"/>
        <end position="427"/>
    </location>
</feature>
<keyword evidence="2 6" id="KW-0732">Signal</keyword>
<dbReference type="InterPro" id="IPR002241">
    <property type="entry name" value="Glyco_hydro_27"/>
</dbReference>
<dbReference type="EC" id="3.2.1.22" evidence="5"/>
<protein>
    <recommendedName>
        <fullName evidence="5">Alpha-galactosidase</fullName>
        <ecNumber evidence="5">3.2.1.22</ecNumber>
    </recommendedName>
    <alternativeName>
        <fullName evidence="5">Melibiase</fullName>
    </alternativeName>
</protein>
<evidence type="ECO:0000256" key="3">
    <source>
        <dbReference type="ARBA" id="ARBA00022801"/>
    </source>
</evidence>
<dbReference type="AlphaFoldDB" id="A0A521DBU8"/>
<evidence type="ECO:0000256" key="5">
    <source>
        <dbReference type="RuleBase" id="RU361168"/>
    </source>
</evidence>
<feature type="domain" description="Alpha galactosidase C-terminal" evidence="7">
    <location>
        <begin position="332"/>
        <end position="411"/>
    </location>
</feature>
<dbReference type="InterPro" id="IPR013785">
    <property type="entry name" value="Aldolase_TIM"/>
</dbReference>
<comment type="similarity">
    <text evidence="1 5">Belongs to the glycosyl hydrolase 27 family.</text>
</comment>
<dbReference type="PANTHER" id="PTHR11452:SF75">
    <property type="entry name" value="ALPHA-GALACTOSIDASE MEL1"/>
    <property type="match status" value="1"/>
</dbReference>
<evidence type="ECO:0000256" key="4">
    <source>
        <dbReference type="ARBA" id="ARBA00023295"/>
    </source>
</evidence>
<dbReference type="OrthoDB" id="9807519at2"/>
<dbReference type="Gene3D" id="2.60.40.1180">
    <property type="entry name" value="Golgi alpha-mannosidase II"/>
    <property type="match status" value="1"/>
</dbReference>
<dbReference type="Proteomes" id="UP000319040">
    <property type="component" value="Unassembled WGS sequence"/>
</dbReference>
<organism evidence="8 9">
    <name type="scientific">Saccharicrinis carchari</name>
    <dbReference type="NCBI Taxonomy" id="1168039"/>
    <lineage>
        <taxon>Bacteria</taxon>
        <taxon>Pseudomonadati</taxon>
        <taxon>Bacteroidota</taxon>
        <taxon>Bacteroidia</taxon>
        <taxon>Marinilabiliales</taxon>
        <taxon>Marinilabiliaceae</taxon>
        <taxon>Saccharicrinis</taxon>
    </lineage>
</organism>
<dbReference type="SUPFAM" id="SSF51445">
    <property type="entry name" value="(Trans)glycosidases"/>
    <property type="match status" value="1"/>
</dbReference>
<feature type="signal peptide" evidence="6">
    <location>
        <begin position="1"/>
        <end position="20"/>
    </location>
</feature>
<dbReference type="EMBL" id="FXTB01000005">
    <property type="protein sequence ID" value="SMO69085.1"/>
    <property type="molecule type" value="Genomic_DNA"/>
</dbReference>
<accession>A0A521DBU8</accession>
<dbReference type="InterPro" id="IPR017853">
    <property type="entry name" value="GH"/>
</dbReference>
<dbReference type="InterPro" id="IPR013780">
    <property type="entry name" value="Glyco_hydro_b"/>
</dbReference>
<dbReference type="SUPFAM" id="SSF51011">
    <property type="entry name" value="Glycosyl hydrolase domain"/>
    <property type="match status" value="1"/>
</dbReference>
<reference evidence="8 9" key="1">
    <citation type="submission" date="2017-05" db="EMBL/GenBank/DDBJ databases">
        <authorList>
            <person name="Varghese N."/>
            <person name="Submissions S."/>
        </authorList>
    </citation>
    <scope>NUCLEOTIDE SEQUENCE [LARGE SCALE GENOMIC DNA]</scope>
    <source>
        <strain evidence="8 9">DSM 27040</strain>
    </source>
</reference>
<dbReference type="Pfam" id="PF17801">
    <property type="entry name" value="Melibiase_C"/>
    <property type="match status" value="1"/>
</dbReference>
<evidence type="ECO:0000259" key="7">
    <source>
        <dbReference type="Pfam" id="PF17801"/>
    </source>
</evidence>
<evidence type="ECO:0000256" key="2">
    <source>
        <dbReference type="ARBA" id="ARBA00022729"/>
    </source>
</evidence>
<dbReference type="GO" id="GO:0004557">
    <property type="term" value="F:alpha-galactosidase activity"/>
    <property type="evidence" value="ECO:0007669"/>
    <property type="project" value="UniProtKB-EC"/>
</dbReference>
<evidence type="ECO:0000256" key="1">
    <source>
        <dbReference type="ARBA" id="ARBA00009743"/>
    </source>
</evidence>
<evidence type="ECO:0000256" key="6">
    <source>
        <dbReference type="SAM" id="SignalP"/>
    </source>
</evidence>